<protein>
    <submittedName>
        <fullName evidence="1">Uncharacterized protein</fullName>
    </submittedName>
</protein>
<dbReference type="EMBL" id="JAXCGZ010017171">
    <property type="protein sequence ID" value="KAK7068633.1"/>
    <property type="molecule type" value="Genomic_DNA"/>
</dbReference>
<accession>A0AAN8ZYK1</accession>
<dbReference type="Proteomes" id="UP001381693">
    <property type="component" value="Unassembled WGS sequence"/>
</dbReference>
<comment type="caution">
    <text evidence="1">The sequence shown here is derived from an EMBL/GenBank/DDBJ whole genome shotgun (WGS) entry which is preliminary data.</text>
</comment>
<keyword evidence="2" id="KW-1185">Reference proteome</keyword>
<sequence length="145" mass="16433">MSPYQLVILCLMSFPKLKMFLKSSCCVSLHLVSMSSSTLMFTMTNSLNLSLVSWSPSFHHIILGCTIFFPCPARFRKKSDNNSPSIFTYPRRRKQCQEPDNRNLVNGPLVEAYSKSLHFIYERGQYGGADYAQISGRLQGTLPPI</sequence>
<gene>
    <name evidence="1" type="ORF">SK128_011194</name>
</gene>
<reference evidence="1 2" key="1">
    <citation type="submission" date="2023-11" db="EMBL/GenBank/DDBJ databases">
        <title>Halocaridina rubra genome assembly.</title>
        <authorList>
            <person name="Smith C."/>
        </authorList>
    </citation>
    <scope>NUCLEOTIDE SEQUENCE [LARGE SCALE GENOMIC DNA]</scope>
    <source>
        <strain evidence="1">EP-1</strain>
        <tissue evidence="1">Whole</tissue>
    </source>
</reference>
<evidence type="ECO:0000313" key="1">
    <source>
        <dbReference type="EMBL" id="KAK7068633.1"/>
    </source>
</evidence>
<organism evidence="1 2">
    <name type="scientific">Halocaridina rubra</name>
    <name type="common">Hawaiian red shrimp</name>
    <dbReference type="NCBI Taxonomy" id="373956"/>
    <lineage>
        <taxon>Eukaryota</taxon>
        <taxon>Metazoa</taxon>
        <taxon>Ecdysozoa</taxon>
        <taxon>Arthropoda</taxon>
        <taxon>Crustacea</taxon>
        <taxon>Multicrustacea</taxon>
        <taxon>Malacostraca</taxon>
        <taxon>Eumalacostraca</taxon>
        <taxon>Eucarida</taxon>
        <taxon>Decapoda</taxon>
        <taxon>Pleocyemata</taxon>
        <taxon>Caridea</taxon>
        <taxon>Atyoidea</taxon>
        <taxon>Atyidae</taxon>
        <taxon>Halocaridina</taxon>
    </lineage>
</organism>
<name>A0AAN8ZYK1_HALRR</name>
<evidence type="ECO:0000313" key="2">
    <source>
        <dbReference type="Proteomes" id="UP001381693"/>
    </source>
</evidence>
<dbReference type="AlphaFoldDB" id="A0AAN8ZYK1"/>
<proteinExistence type="predicted"/>